<keyword evidence="1" id="KW-0472">Membrane</keyword>
<dbReference type="Proteomes" id="UP001234178">
    <property type="component" value="Unassembled WGS sequence"/>
</dbReference>
<reference evidence="2 3" key="1">
    <citation type="journal article" date="2023" name="Nucleic Acids Res.">
        <title>The hologenome of Daphnia magna reveals possible DNA methylation and microbiome-mediated evolution of the host genome.</title>
        <authorList>
            <person name="Chaturvedi A."/>
            <person name="Li X."/>
            <person name="Dhandapani V."/>
            <person name="Marshall H."/>
            <person name="Kissane S."/>
            <person name="Cuenca-Cambronero M."/>
            <person name="Asole G."/>
            <person name="Calvet F."/>
            <person name="Ruiz-Romero M."/>
            <person name="Marangio P."/>
            <person name="Guigo R."/>
            <person name="Rago D."/>
            <person name="Mirbahai L."/>
            <person name="Eastwood N."/>
            <person name="Colbourne J.K."/>
            <person name="Zhou J."/>
            <person name="Mallon E."/>
            <person name="Orsini L."/>
        </authorList>
    </citation>
    <scope>NUCLEOTIDE SEQUENCE [LARGE SCALE GENOMIC DNA]</scope>
    <source>
        <strain evidence="2">LRV0_1</strain>
    </source>
</reference>
<accession>A0ABR0AUL6</accession>
<dbReference type="InterPro" id="IPR028816">
    <property type="entry name" value="Caprin"/>
</dbReference>
<keyword evidence="1" id="KW-1133">Transmembrane helix</keyword>
<proteinExistence type="predicted"/>
<gene>
    <name evidence="2" type="ORF">OUZ56_021837</name>
</gene>
<dbReference type="PANTHER" id="PTHR22922:SF19">
    <property type="entry name" value="CAPRIN HOMOLOG"/>
    <property type="match status" value="1"/>
</dbReference>
<dbReference type="EMBL" id="JAOYFB010000039">
    <property type="protein sequence ID" value="KAK4028819.1"/>
    <property type="molecule type" value="Genomic_DNA"/>
</dbReference>
<feature type="transmembrane region" description="Helical" evidence="1">
    <location>
        <begin position="354"/>
        <end position="373"/>
    </location>
</feature>
<sequence length="441" mass="49918">MNVLERQLIVTARVDEAFRAAHRLLEWTQIRVDDISIGLALLASVRLPPEMFPPAQLRTVLSEIRSSLASGWALTIALQRGDLWRAYQEANVVTASTENVEFEKTFELYEIFVLPVYEAEGGVGLRDSSLPQFLAVAEDQQTFIELTEEEVRSCKDNSGSIYPLARAIERKNAKKTCSIALFLQDTEKQKLECEQVFVKWKEPEALYLGQRQWALSIGRTQTLVITCLARAGSRKQYKRELATIEIVEIPKGCSGQTDDWILQASYQRESSTSWEDSPPSQLKGINWTLPTGSIDNPQKSTSTSLQAMIASTLEKNKAARTMADIVGKSIRQLKEEDETRIHLQSTPSSYPYELLMGTILTVMANLTLWFLFYREKQQHDRGRIEVRKRLEVLETTGSVEGAGDGEQAAQRSTQLAKLEVRIIEHEQHCLETLQSLEHLTK</sequence>
<organism evidence="2 3">
    <name type="scientific">Daphnia magna</name>
    <dbReference type="NCBI Taxonomy" id="35525"/>
    <lineage>
        <taxon>Eukaryota</taxon>
        <taxon>Metazoa</taxon>
        <taxon>Ecdysozoa</taxon>
        <taxon>Arthropoda</taxon>
        <taxon>Crustacea</taxon>
        <taxon>Branchiopoda</taxon>
        <taxon>Diplostraca</taxon>
        <taxon>Cladocera</taxon>
        <taxon>Anomopoda</taxon>
        <taxon>Daphniidae</taxon>
        <taxon>Daphnia</taxon>
    </lineage>
</organism>
<evidence type="ECO:0000256" key="1">
    <source>
        <dbReference type="SAM" id="Phobius"/>
    </source>
</evidence>
<protein>
    <submittedName>
        <fullName evidence="2">Uncharacterized protein</fullName>
    </submittedName>
</protein>
<evidence type="ECO:0000313" key="3">
    <source>
        <dbReference type="Proteomes" id="UP001234178"/>
    </source>
</evidence>
<keyword evidence="1" id="KW-0812">Transmembrane</keyword>
<keyword evidence="3" id="KW-1185">Reference proteome</keyword>
<comment type="caution">
    <text evidence="2">The sequence shown here is derived from an EMBL/GenBank/DDBJ whole genome shotgun (WGS) entry which is preliminary data.</text>
</comment>
<name>A0ABR0AUL6_9CRUS</name>
<evidence type="ECO:0000313" key="2">
    <source>
        <dbReference type="EMBL" id="KAK4028819.1"/>
    </source>
</evidence>
<dbReference type="PANTHER" id="PTHR22922">
    <property type="entry name" value="GPI-ANCHORED PROTEIN P137"/>
    <property type="match status" value="1"/>
</dbReference>